<comment type="caution">
    <text evidence="3">The sequence shown here is derived from an EMBL/GenBank/DDBJ whole genome shotgun (WGS) entry which is preliminary data.</text>
</comment>
<evidence type="ECO:0000313" key="3">
    <source>
        <dbReference type="EMBL" id="MFC4409948.1"/>
    </source>
</evidence>
<dbReference type="Pfam" id="PF00795">
    <property type="entry name" value="CN_hydrolase"/>
    <property type="match status" value="1"/>
</dbReference>
<dbReference type="EMBL" id="JBHSEC010000006">
    <property type="protein sequence ID" value="MFC4409948.1"/>
    <property type="molecule type" value="Genomic_DNA"/>
</dbReference>
<keyword evidence="4" id="KW-1185">Reference proteome</keyword>
<comment type="similarity">
    <text evidence="1">Belongs to the carbon-nitrogen hydrolase superfamily. NIT1/NIT2 family.</text>
</comment>
<dbReference type="InterPro" id="IPR036526">
    <property type="entry name" value="C-N_Hydrolase_sf"/>
</dbReference>
<reference evidence="4" key="1">
    <citation type="journal article" date="2019" name="Int. J. Syst. Evol. Microbiol.">
        <title>The Global Catalogue of Microorganisms (GCM) 10K type strain sequencing project: providing services to taxonomists for standard genome sequencing and annotation.</title>
        <authorList>
            <consortium name="The Broad Institute Genomics Platform"/>
            <consortium name="The Broad Institute Genome Sequencing Center for Infectious Disease"/>
            <person name="Wu L."/>
            <person name="Ma J."/>
        </authorList>
    </citation>
    <scope>NUCLEOTIDE SEQUENCE [LARGE SCALE GENOMIC DNA]</scope>
    <source>
        <strain evidence="4">CCUG 59778</strain>
    </source>
</reference>
<dbReference type="PROSITE" id="PS01227">
    <property type="entry name" value="UPF0012"/>
    <property type="match status" value="1"/>
</dbReference>
<dbReference type="PROSITE" id="PS50263">
    <property type="entry name" value="CN_HYDROLASE"/>
    <property type="match status" value="1"/>
</dbReference>
<dbReference type="InterPro" id="IPR003010">
    <property type="entry name" value="C-N_Hydrolase"/>
</dbReference>
<keyword evidence="3" id="KW-0378">Hydrolase</keyword>
<organism evidence="3 4">
    <name type="scientific">Chungangia koreensis</name>
    <dbReference type="NCBI Taxonomy" id="752657"/>
    <lineage>
        <taxon>Bacteria</taxon>
        <taxon>Bacillati</taxon>
        <taxon>Bacillota</taxon>
        <taxon>Bacilli</taxon>
        <taxon>Lactobacillales</taxon>
        <taxon>Chungangia</taxon>
    </lineage>
</organism>
<evidence type="ECO:0000313" key="4">
    <source>
        <dbReference type="Proteomes" id="UP001595817"/>
    </source>
</evidence>
<protein>
    <submittedName>
        <fullName evidence="3">Carbon-nitrogen family hydrolase</fullName>
    </submittedName>
</protein>
<name>A0ABV8X3J5_9LACT</name>
<evidence type="ECO:0000256" key="1">
    <source>
        <dbReference type="ARBA" id="ARBA00010613"/>
    </source>
</evidence>
<proteinExistence type="inferred from homology"/>
<accession>A0ABV8X3J5</accession>
<evidence type="ECO:0000259" key="2">
    <source>
        <dbReference type="PROSITE" id="PS50263"/>
    </source>
</evidence>
<feature type="domain" description="CN hydrolase" evidence="2">
    <location>
        <begin position="1"/>
        <end position="239"/>
    </location>
</feature>
<sequence>MKTAIYQMQVVPGKPEENMLKISEFVRLACESDKPDVVVLPEMWTTSYTLKEIHLHADEDGKQVVPFLQTLAKSYDVNIVGGSFANKVGGKVYNTAVVVDRKGTVVYKYDKVHLVPMLQEPDFLEGGQAVPEVFELDGVKAGVIICYDLRFPELIRPLALEDAEVLFIVAEWPEARINHWKTLQIARAIENQMFVVSANSVGTYDGVTYGGTSLIIDPWGEVLAEGGMDEGVLEAEFDVKLTMEVREKVPVFTSRVPHLYKSHS</sequence>
<dbReference type="Gene3D" id="3.60.110.10">
    <property type="entry name" value="Carbon-nitrogen hydrolase"/>
    <property type="match status" value="1"/>
</dbReference>
<dbReference type="SUPFAM" id="SSF56317">
    <property type="entry name" value="Carbon-nitrogen hydrolase"/>
    <property type="match status" value="1"/>
</dbReference>
<gene>
    <name evidence="3" type="ORF">ACFOZY_05785</name>
</gene>
<dbReference type="PANTHER" id="PTHR23088:SF27">
    <property type="entry name" value="DEAMINATED GLUTATHIONE AMIDASE"/>
    <property type="match status" value="1"/>
</dbReference>
<dbReference type="GO" id="GO:0016787">
    <property type="term" value="F:hydrolase activity"/>
    <property type="evidence" value="ECO:0007669"/>
    <property type="project" value="UniProtKB-KW"/>
</dbReference>
<dbReference type="Proteomes" id="UP001595817">
    <property type="component" value="Unassembled WGS sequence"/>
</dbReference>
<dbReference type="RefSeq" id="WP_378153252.1">
    <property type="nucleotide sequence ID" value="NZ_JBHSEC010000006.1"/>
</dbReference>
<dbReference type="InterPro" id="IPR001110">
    <property type="entry name" value="UPF0012_CS"/>
</dbReference>
<dbReference type="PANTHER" id="PTHR23088">
    <property type="entry name" value="NITRILASE-RELATED"/>
    <property type="match status" value="1"/>
</dbReference>
<dbReference type="CDD" id="cd07583">
    <property type="entry name" value="nitrilase_5"/>
    <property type="match status" value="1"/>
</dbReference>